<proteinExistence type="inferred from homology"/>
<dbReference type="InterPro" id="IPR022924">
    <property type="entry name" value="Cardiolipin_synthase"/>
</dbReference>
<evidence type="ECO:0000256" key="3">
    <source>
        <dbReference type="ARBA" id="ARBA00022516"/>
    </source>
</evidence>
<evidence type="ECO:0000256" key="5">
    <source>
        <dbReference type="ARBA" id="ARBA00022692"/>
    </source>
</evidence>
<evidence type="ECO:0000256" key="8">
    <source>
        <dbReference type="ARBA" id="ARBA00023098"/>
    </source>
</evidence>
<evidence type="ECO:0000256" key="2">
    <source>
        <dbReference type="ARBA" id="ARBA00022475"/>
    </source>
</evidence>
<dbReference type="InterPro" id="IPR027379">
    <property type="entry name" value="CLS_N"/>
</dbReference>
<protein>
    <recommendedName>
        <fullName evidence="12 13">Cardiolipin synthase</fullName>
        <shortName evidence="12">CL synthase</shortName>
        <ecNumber evidence="12 13">2.7.8.-</ecNumber>
    </recommendedName>
</protein>
<sequence length="490" mass="56589">MDAVVTYGKDNLWWILLGVNYLLVIFLCFIILLKNKNPVKTLSFLFALAVLPFLGLIVYYFFGQDYRKSKIFEKKYILDNKRIKEWRKNFKLDREEREDFEETFGEGIFKIYKLLRNNEKAVLTFDNDVQILINGEQKFKKLREDLDKAKNHIHMEYFVLFDDELGEELIDILCKKAKEGVTVRLMYDDVGSDLSKKAKRKLKASKVEHYAFMPVLFSNSTSKLNYRDHRKIVVIDGSIGYVGGINLDQKYDNSYDNERYWRDTHLRLEGGAVGALQSSFLLSWNFASKKELEIAGDLFPNTKPETQEPVAVQMAASGPDTDWANIMEAIFCAINTAKSRIYLTTPYFMPNSAILTALTTAARSGVDVKVIVPYESDSWAAQYASDSYIEQCLESGIQIFRYCKGFVHAKTMVVDSMLSTVGTANLDYRSFALNFEINALIYNEHVNSKLADVFLKDLEDCEEVDLERWRNRGVIRKLKESFSRLWAPLL</sequence>
<evidence type="ECO:0000313" key="16">
    <source>
        <dbReference type="Proteomes" id="UP001595814"/>
    </source>
</evidence>
<dbReference type="Pfam" id="PF13396">
    <property type="entry name" value="PLDc_N"/>
    <property type="match status" value="1"/>
</dbReference>
<feature type="active site" evidence="12">
    <location>
        <position position="231"/>
    </location>
</feature>
<evidence type="ECO:0000256" key="1">
    <source>
        <dbReference type="ARBA" id="ARBA00004651"/>
    </source>
</evidence>
<dbReference type="NCBIfam" id="TIGR04265">
    <property type="entry name" value="bac_cardiolipin"/>
    <property type="match status" value="1"/>
</dbReference>
<dbReference type="HAMAP" id="MF_01916">
    <property type="entry name" value="Cardiolipin_synth_Cls"/>
    <property type="match status" value="1"/>
</dbReference>
<reference evidence="16" key="1">
    <citation type="journal article" date="2019" name="Int. J. Syst. Evol. Microbiol.">
        <title>The Global Catalogue of Microorganisms (GCM) 10K type strain sequencing project: providing services to taxonomists for standard genome sequencing and annotation.</title>
        <authorList>
            <consortium name="The Broad Institute Genomics Platform"/>
            <consortium name="The Broad Institute Genome Sequencing Center for Infectious Disease"/>
            <person name="Wu L."/>
            <person name="Ma J."/>
        </authorList>
    </citation>
    <scope>NUCLEOTIDE SEQUENCE [LARGE SCALE GENOMIC DNA]</scope>
    <source>
        <strain evidence="16">CECT 7477</strain>
    </source>
</reference>
<dbReference type="InterPro" id="IPR030874">
    <property type="entry name" value="Cardiolipin_synth_Firmi"/>
</dbReference>
<evidence type="ECO:0000256" key="6">
    <source>
        <dbReference type="ARBA" id="ARBA00022737"/>
    </source>
</evidence>
<dbReference type="RefSeq" id="WP_192461807.1">
    <property type="nucleotide sequence ID" value="NZ_JACYFJ010000002.1"/>
</dbReference>
<dbReference type="PANTHER" id="PTHR21248:SF22">
    <property type="entry name" value="PHOSPHOLIPASE D"/>
    <property type="match status" value="1"/>
</dbReference>
<evidence type="ECO:0000256" key="12">
    <source>
        <dbReference type="HAMAP-Rule" id="MF_01916"/>
    </source>
</evidence>
<dbReference type="PROSITE" id="PS50035">
    <property type="entry name" value="PLD"/>
    <property type="match status" value="2"/>
</dbReference>
<gene>
    <name evidence="15" type="primary">cls</name>
    <name evidence="15" type="ORF">ACFOUT_14495</name>
</gene>
<comment type="function">
    <text evidence="12">Catalyzes the reversible phosphatidyl group transfer from one phosphatidylglycerol molecule to another to form cardiolipin (CL) (diphosphatidylglycerol) and glycerol.</text>
</comment>
<dbReference type="Pfam" id="PF13091">
    <property type="entry name" value="PLDc_2"/>
    <property type="match status" value="2"/>
</dbReference>
<keyword evidence="7 12" id="KW-1133">Transmembrane helix</keyword>
<feature type="active site" evidence="12">
    <location>
        <position position="415"/>
    </location>
</feature>
<name>A0ABV8JTG7_9FLAO</name>
<comment type="caution">
    <text evidence="15">The sequence shown here is derived from an EMBL/GenBank/DDBJ whole genome shotgun (WGS) entry which is preliminary data.</text>
</comment>
<evidence type="ECO:0000256" key="7">
    <source>
        <dbReference type="ARBA" id="ARBA00022989"/>
    </source>
</evidence>
<evidence type="ECO:0000256" key="9">
    <source>
        <dbReference type="ARBA" id="ARBA00023136"/>
    </source>
</evidence>
<keyword evidence="8 12" id="KW-0443">Lipid metabolism</keyword>
<dbReference type="EMBL" id="JBHSAW010000010">
    <property type="protein sequence ID" value="MFC4097096.1"/>
    <property type="molecule type" value="Genomic_DNA"/>
</dbReference>
<keyword evidence="3 12" id="KW-0444">Lipid biosynthesis</keyword>
<comment type="subcellular location">
    <subcellularLocation>
        <location evidence="1 12">Cell membrane</location>
        <topology evidence="1 12">Multi-pass membrane protein</topology>
    </subcellularLocation>
</comment>
<feature type="domain" description="PLD phosphodiesterase" evidence="14">
    <location>
        <begin position="403"/>
        <end position="430"/>
    </location>
</feature>
<evidence type="ECO:0000259" key="14">
    <source>
        <dbReference type="PROSITE" id="PS50035"/>
    </source>
</evidence>
<keyword evidence="16" id="KW-1185">Reference proteome</keyword>
<comment type="catalytic activity">
    <reaction evidence="12">
        <text>2 a 1,2-diacyl-sn-glycero-3-phospho-(1'-sn-glycerol) = a cardiolipin + glycerol</text>
        <dbReference type="Rhea" id="RHEA:31451"/>
        <dbReference type="ChEBI" id="CHEBI:17754"/>
        <dbReference type="ChEBI" id="CHEBI:62237"/>
        <dbReference type="ChEBI" id="CHEBI:64716"/>
    </reaction>
</comment>
<keyword evidence="2 12" id="KW-1003">Cell membrane</keyword>
<dbReference type="CDD" id="cd09112">
    <property type="entry name" value="PLDc_CLS_2"/>
    <property type="match status" value="1"/>
</dbReference>
<dbReference type="CDD" id="cd09110">
    <property type="entry name" value="PLDc_CLS_1"/>
    <property type="match status" value="1"/>
</dbReference>
<feature type="domain" description="PLD phosphodiesterase" evidence="14">
    <location>
        <begin position="224"/>
        <end position="251"/>
    </location>
</feature>
<feature type="transmembrane region" description="Helical" evidence="12">
    <location>
        <begin position="44"/>
        <end position="62"/>
    </location>
</feature>
<keyword evidence="10 12" id="KW-0594">Phospholipid biosynthesis</keyword>
<dbReference type="PANTHER" id="PTHR21248">
    <property type="entry name" value="CARDIOLIPIN SYNTHASE"/>
    <property type="match status" value="1"/>
</dbReference>
<accession>A0ABV8JTG7</accession>
<dbReference type="EC" id="2.7.8.-" evidence="12 13"/>
<evidence type="ECO:0000256" key="4">
    <source>
        <dbReference type="ARBA" id="ARBA00022679"/>
    </source>
</evidence>
<dbReference type="SUPFAM" id="SSF56024">
    <property type="entry name" value="Phospholipase D/nuclease"/>
    <property type="match status" value="2"/>
</dbReference>
<feature type="active site" evidence="12">
    <location>
        <position position="408"/>
    </location>
</feature>
<keyword evidence="5 12" id="KW-0812">Transmembrane</keyword>
<dbReference type="Proteomes" id="UP001595814">
    <property type="component" value="Unassembled WGS sequence"/>
</dbReference>
<comment type="similarity">
    <text evidence="12">Belongs to the phospholipase D family. Cardiolipin synthase subfamily.</text>
</comment>
<evidence type="ECO:0000256" key="10">
    <source>
        <dbReference type="ARBA" id="ARBA00023209"/>
    </source>
</evidence>
<keyword evidence="9 12" id="KW-0472">Membrane</keyword>
<keyword evidence="6" id="KW-0677">Repeat</keyword>
<feature type="transmembrane region" description="Helical" evidence="12">
    <location>
        <begin position="12"/>
        <end position="32"/>
    </location>
</feature>
<evidence type="ECO:0000313" key="15">
    <source>
        <dbReference type="EMBL" id="MFC4097096.1"/>
    </source>
</evidence>
<feature type="active site" evidence="12">
    <location>
        <position position="229"/>
    </location>
</feature>
<dbReference type="InterPro" id="IPR001736">
    <property type="entry name" value="PLipase_D/transphosphatidylase"/>
</dbReference>
<dbReference type="Gene3D" id="3.30.870.10">
    <property type="entry name" value="Endonuclease Chain A"/>
    <property type="match status" value="2"/>
</dbReference>
<dbReference type="InterPro" id="IPR025202">
    <property type="entry name" value="PLD-like_dom"/>
</dbReference>
<dbReference type="SMART" id="SM00155">
    <property type="entry name" value="PLDc"/>
    <property type="match status" value="2"/>
</dbReference>
<feature type="active site" evidence="12">
    <location>
        <position position="410"/>
    </location>
</feature>
<keyword evidence="11 12" id="KW-1208">Phospholipid metabolism</keyword>
<feature type="active site" evidence="12">
    <location>
        <position position="236"/>
    </location>
</feature>
<evidence type="ECO:0000256" key="13">
    <source>
        <dbReference type="NCBIfam" id="TIGR04265"/>
    </source>
</evidence>
<keyword evidence="4 12" id="KW-0808">Transferase</keyword>
<organism evidence="15 16">
    <name type="scientific">Euzebyella saccharophila</name>
    <dbReference type="NCBI Taxonomy" id="679664"/>
    <lineage>
        <taxon>Bacteria</taxon>
        <taxon>Pseudomonadati</taxon>
        <taxon>Bacteroidota</taxon>
        <taxon>Flavobacteriia</taxon>
        <taxon>Flavobacteriales</taxon>
        <taxon>Flavobacteriaceae</taxon>
        <taxon>Euzebyella</taxon>
    </lineage>
</organism>
<evidence type="ECO:0000256" key="11">
    <source>
        <dbReference type="ARBA" id="ARBA00023264"/>
    </source>
</evidence>